<dbReference type="Proteomes" id="UP000462212">
    <property type="component" value="Unassembled WGS sequence"/>
</dbReference>
<evidence type="ECO:0000256" key="3">
    <source>
        <dbReference type="ARBA" id="ARBA00022574"/>
    </source>
</evidence>
<keyword evidence="4" id="KW-0819">tRNA processing</keyword>
<comment type="similarity">
    <text evidence="6">Belongs to the WD repeat WDR6 family.</text>
</comment>
<evidence type="ECO:0000313" key="10">
    <source>
        <dbReference type="Proteomes" id="UP000462212"/>
    </source>
</evidence>
<evidence type="ECO:0000256" key="7">
    <source>
        <dbReference type="PROSITE-ProRule" id="PRU00221"/>
    </source>
</evidence>
<feature type="repeat" description="WD" evidence="7">
    <location>
        <begin position="741"/>
        <end position="782"/>
    </location>
</feature>
<dbReference type="SMART" id="SM00320">
    <property type="entry name" value="WD40"/>
    <property type="match status" value="9"/>
</dbReference>
<feature type="repeat" description="WD" evidence="7">
    <location>
        <begin position="162"/>
        <end position="211"/>
    </location>
</feature>
<keyword evidence="5" id="KW-0677">Repeat</keyword>
<name>A0A8H8RJW5_9HELO</name>
<dbReference type="Gene3D" id="2.130.10.10">
    <property type="entry name" value="YVTN repeat-like/Quinoprotein amine dehydrogenase"/>
    <property type="match status" value="3"/>
</dbReference>
<evidence type="ECO:0000313" key="9">
    <source>
        <dbReference type="EMBL" id="TVY36891.1"/>
    </source>
</evidence>
<dbReference type="Pfam" id="PF00400">
    <property type="entry name" value="WD40"/>
    <property type="match status" value="2"/>
</dbReference>
<feature type="region of interest" description="Disordered" evidence="8">
    <location>
        <begin position="348"/>
        <end position="369"/>
    </location>
</feature>
<dbReference type="PROSITE" id="PS50294">
    <property type="entry name" value="WD_REPEATS_REGION"/>
    <property type="match status" value="2"/>
</dbReference>
<dbReference type="InterPro" id="IPR036322">
    <property type="entry name" value="WD40_repeat_dom_sf"/>
</dbReference>
<dbReference type="PANTHER" id="PTHR14344">
    <property type="entry name" value="WD REPEAT PROTEIN"/>
    <property type="match status" value="1"/>
</dbReference>
<evidence type="ECO:0000256" key="5">
    <source>
        <dbReference type="ARBA" id="ARBA00022737"/>
    </source>
</evidence>
<dbReference type="PROSITE" id="PS50082">
    <property type="entry name" value="WD_REPEATS_2"/>
    <property type="match status" value="2"/>
</dbReference>
<evidence type="ECO:0000256" key="2">
    <source>
        <dbReference type="ARBA" id="ARBA00022490"/>
    </source>
</evidence>
<dbReference type="SUPFAM" id="SSF50978">
    <property type="entry name" value="WD40 repeat-like"/>
    <property type="match status" value="3"/>
</dbReference>
<dbReference type="EMBL" id="QGMJ01000390">
    <property type="protein sequence ID" value="TVY36891.1"/>
    <property type="molecule type" value="Genomic_DNA"/>
</dbReference>
<evidence type="ECO:0000256" key="1">
    <source>
        <dbReference type="ARBA" id="ARBA00004496"/>
    </source>
</evidence>
<evidence type="ECO:0000256" key="4">
    <source>
        <dbReference type="ARBA" id="ARBA00022694"/>
    </source>
</evidence>
<keyword evidence="3 7" id="KW-0853">WD repeat</keyword>
<dbReference type="PROSITE" id="PS00678">
    <property type="entry name" value="WD_REPEATS_1"/>
    <property type="match status" value="1"/>
</dbReference>
<gene>
    <name evidence="9" type="primary">RTT10</name>
    <name evidence="9" type="ORF">LSUB1_G005592</name>
</gene>
<dbReference type="InterPro" id="IPR051973">
    <property type="entry name" value="tRNA_Anticodon_Mtase-Reg"/>
</dbReference>
<evidence type="ECO:0000256" key="6">
    <source>
        <dbReference type="ARBA" id="ARBA00038255"/>
    </source>
</evidence>
<comment type="subcellular location">
    <subcellularLocation>
        <location evidence="1">Cytoplasm</location>
    </subcellularLocation>
</comment>
<dbReference type="AlphaFoldDB" id="A0A8H8RJW5"/>
<keyword evidence="2" id="KW-0963">Cytoplasm</keyword>
<dbReference type="InterPro" id="IPR019775">
    <property type="entry name" value="WD40_repeat_CS"/>
</dbReference>
<organism evidence="9 10">
    <name type="scientific">Lachnellula subtilissima</name>
    <dbReference type="NCBI Taxonomy" id="602034"/>
    <lineage>
        <taxon>Eukaryota</taxon>
        <taxon>Fungi</taxon>
        <taxon>Dikarya</taxon>
        <taxon>Ascomycota</taxon>
        <taxon>Pezizomycotina</taxon>
        <taxon>Leotiomycetes</taxon>
        <taxon>Helotiales</taxon>
        <taxon>Lachnaceae</taxon>
        <taxon>Lachnellula</taxon>
    </lineage>
</organism>
<proteinExistence type="inferred from homology"/>
<dbReference type="GO" id="GO:0030488">
    <property type="term" value="P:tRNA methylation"/>
    <property type="evidence" value="ECO:0007669"/>
    <property type="project" value="TreeGrafter"/>
</dbReference>
<accession>A0A8H8RJW5</accession>
<sequence>MSIQCEIFDGQAIHGIIVADEGIRNEDELQAVIWGGHCLALLTKKALDRLLRGDLSSLVAATISVSDWILDVAISSHDRISCILVTAHNTVLQARLDQNAEQVLLEELPSPSKSILYSAHLIWDTSRRILVAAGTVFGEIVVWDCDVSEDGTFGESKVLFTFTGHEGSIFGVNISPIIIGPGHVRTRLLASCSDDRTIRIWDLSESISINTELNIINLPRETGFGKKEDQKPSVISQERCVASIMGHSSRIWRVKFLVQRSSSYDDSSIVNILSFGEDSTAQQWGLEFGAPHHLSESKDTGNQKTKSVCSRTISRYEGRLRQVNTFAFHGGKHICDRRRRWENIIIQRKANRQQPDPGEPHEIDSTSSSKEWDLDDVYTSLPSTSPTTNFNTSNILVASTQEEYVPAISTNGKPAKIKKPKKLPKDAFNRYAFVSDDCFIATTTFGRVLLGQIDSSLTWKELEFREPGNKDLRSYSVVEGFPELGLIILAGANGKIYSYCLGSSLEEVGSVESKVADMFKIVGRRSNALLVTTLASGTATLFTVEATAGGSAGFRNRRLCTLPERFVVTSAGMSNELLVLGSRNGSLAMYDPEQLDSPLSVWSNEECTAGDAITAIIPLPSTQPEKKTYFLTTGRDGRYSIFTTLNDNQIQPIHHGTPPLGPNIEGAWFTSPGGELILSGFRSKSFIVWNETLQHEISSVECGGAHRSYAYSPLGHFIYTKASKFYLHSQPSTSSHKIIKRGGHGREIKACAVSPDGNFFATGAEDTALRIWQFSDSSSQLENCFNCLSVTQKHTAGIQHMQWHGTSYLLSSGGNEEFFIWAITPIPSPGIGIGIICEASCPEQSAEKDLRIMCFDVSEPSHGTLLISLAYSDSTIKIYAYAKMTGFELRARGRYTSSCLTQIRHLEVEDSRVRLLTAATDGYLTLWESDLEFATTATATALTVLENKSVHQNAIKALDISSLSSNGDMLVATGGDDNALAFTLFSRNSNSSRTFILRCAHAAAITGLTFVPQSKNEMLRFVSSGNDQRVKEWVVHIRDGDGAVEIQKKGDVFTSVADVGDVAFFEMWGEGRGQ</sequence>
<reference evidence="9 10" key="1">
    <citation type="submission" date="2018-05" db="EMBL/GenBank/DDBJ databases">
        <title>Genome sequencing and assembly of the regulated plant pathogen Lachnellula willkommii and related sister species for the development of diagnostic species identification markers.</title>
        <authorList>
            <person name="Giroux E."/>
            <person name="Bilodeau G."/>
        </authorList>
    </citation>
    <scope>NUCLEOTIDE SEQUENCE [LARGE SCALE GENOMIC DNA]</scope>
    <source>
        <strain evidence="9 10">CBS 197.66</strain>
    </source>
</reference>
<dbReference type="InterPro" id="IPR015943">
    <property type="entry name" value="WD40/YVTN_repeat-like_dom_sf"/>
</dbReference>
<keyword evidence="10" id="KW-1185">Reference proteome</keyword>
<evidence type="ECO:0000256" key="8">
    <source>
        <dbReference type="SAM" id="MobiDB-lite"/>
    </source>
</evidence>
<dbReference type="PANTHER" id="PTHR14344:SF3">
    <property type="entry name" value="WD REPEAT-CONTAINING PROTEIN 6"/>
    <property type="match status" value="1"/>
</dbReference>
<protein>
    <submittedName>
        <fullName evidence="9">Regulator of Ty1 transposition protein</fullName>
    </submittedName>
</protein>
<dbReference type="GO" id="GO:0005737">
    <property type="term" value="C:cytoplasm"/>
    <property type="evidence" value="ECO:0007669"/>
    <property type="project" value="UniProtKB-SubCell"/>
</dbReference>
<dbReference type="InterPro" id="IPR001680">
    <property type="entry name" value="WD40_rpt"/>
</dbReference>
<dbReference type="OrthoDB" id="5594999at2759"/>
<comment type="caution">
    <text evidence="9">The sequence shown here is derived from an EMBL/GenBank/DDBJ whole genome shotgun (WGS) entry which is preliminary data.</text>
</comment>